<protein>
    <submittedName>
        <fullName evidence="1">DUF1569 domain-containing protein</fullName>
    </submittedName>
</protein>
<dbReference type="OrthoDB" id="2599194at2"/>
<evidence type="ECO:0000313" key="1">
    <source>
        <dbReference type="EMBL" id="RXJ45462.1"/>
    </source>
</evidence>
<gene>
    <name evidence="1" type="ORF">ESZ48_15745</name>
</gene>
<dbReference type="InterPro" id="IPR011463">
    <property type="entry name" value="DUF1569"/>
</dbReference>
<dbReference type="EMBL" id="SDDZ01000013">
    <property type="protein sequence ID" value="RXJ45462.1"/>
    <property type="molecule type" value="Genomic_DNA"/>
</dbReference>
<proteinExistence type="predicted"/>
<evidence type="ECO:0000313" key="2">
    <source>
        <dbReference type="Proteomes" id="UP000289792"/>
    </source>
</evidence>
<organism evidence="1 2">
    <name type="scientific">Gelidibacter gilvus</name>
    <dbReference type="NCBI Taxonomy" id="59602"/>
    <lineage>
        <taxon>Bacteria</taxon>
        <taxon>Pseudomonadati</taxon>
        <taxon>Bacteroidota</taxon>
        <taxon>Flavobacteriia</taxon>
        <taxon>Flavobacteriales</taxon>
        <taxon>Flavobacteriaceae</taxon>
        <taxon>Gelidibacter</taxon>
    </lineage>
</organism>
<sequence length="150" mass="17867">MQTLFDKKAHQEILIRIDLLSENSKPNWGEMDVAQMVKHCQMPLLVATGKMELSEKIGFFKKIVLKLYKPILYNDKPWPESVTTPKDFRVTEPQIFETERDHLKTTINEFHDKALNMHWPKHPYFGSFSTDQWGRMQYKHLDHHLRQFGV</sequence>
<keyword evidence="2" id="KW-1185">Reference proteome</keyword>
<accession>A0A4Q0XC41</accession>
<dbReference type="AlphaFoldDB" id="A0A4Q0XC41"/>
<dbReference type="InterPro" id="IPR034660">
    <property type="entry name" value="DinB/YfiT-like"/>
</dbReference>
<dbReference type="Pfam" id="PF07606">
    <property type="entry name" value="DUF1569"/>
    <property type="match status" value="1"/>
</dbReference>
<dbReference type="SUPFAM" id="SSF109854">
    <property type="entry name" value="DinB/YfiT-like putative metalloenzymes"/>
    <property type="match status" value="1"/>
</dbReference>
<dbReference type="Gene3D" id="1.20.120.450">
    <property type="entry name" value="dinb family like domain"/>
    <property type="match status" value="1"/>
</dbReference>
<reference evidence="1 2" key="1">
    <citation type="submission" date="2019-01" db="EMBL/GenBank/DDBJ databases">
        <title>Genome sequence of the Antarctic species Gelidibacter gilvus ACAM 158(T).</title>
        <authorList>
            <person name="Bowman J.P."/>
        </authorList>
    </citation>
    <scope>NUCLEOTIDE SEQUENCE [LARGE SCALE GENOMIC DNA]</scope>
    <source>
        <strain evidence="1 2">IC158</strain>
    </source>
</reference>
<dbReference type="RefSeq" id="WP_129018466.1">
    <property type="nucleotide sequence ID" value="NZ_SDDZ01000013.1"/>
</dbReference>
<dbReference type="Proteomes" id="UP000289792">
    <property type="component" value="Unassembled WGS sequence"/>
</dbReference>
<comment type="caution">
    <text evidence="1">The sequence shown here is derived from an EMBL/GenBank/DDBJ whole genome shotgun (WGS) entry which is preliminary data.</text>
</comment>
<name>A0A4Q0XC41_9FLAO</name>